<dbReference type="PANTHER" id="PTHR10039">
    <property type="entry name" value="AMELOGENIN"/>
    <property type="match status" value="1"/>
</dbReference>
<feature type="domain" description="Nephrocystin 3-like N-terminal" evidence="3">
    <location>
        <begin position="288"/>
        <end position="460"/>
    </location>
</feature>
<evidence type="ECO:0000313" key="4">
    <source>
        <dbReference type="EMBL" id="KPM40826.1"/>
    </source>
</evidence>
<dbReference type="EMBL" id="LKCW01000075">
    <property type="protein sequence ID" value="KPM40826.1"/>
    <property type="molecule type" value="Genomic_DNA"/>
</dbReference>
<protein>
    <submittedName>
        <fullName evidence="4">Uncharacterized protein</fullName>
    </submittedName>
</protein>
<evidence type="ECO:0000256" key="1">
    <source>
        <dbReference type="ARBA" id="ARBA00022737"/>
    </source>
</evidence>
<organism evidence="4 5">
    <name type="scientific">Neonectria ditissima</name>
    <dbReference type="NCBI Taxonomy" id="78410"/>
    <lineage>
        <taxon>Eukaryota</taxon>
        <taxon>Fungi</taxon>
        <taxon>Dikarya</taxon>
        <taxon>Ascomycota</taxon>
        <taxon>Pezizomycotina</taxon>
        <taxon>Sordariomycetes</taxon>
        <taxon>Hypocreomycetidae</taxon>
        <taxon>Hypocreales</taxon>
        <taxon>Nectriaceae</taxon>
        <taxon>Neonectria</taxon>
    </lineage>
</organism>
<keyword evidence="5" id="KW-1185">Reference proteome</keyword>
<dbReference type="PANTHER" id="PTHR10039:SF17">
    <property type="entry name" value="FUNGAL STAND N-TERMINAL GOODBYE DOMAIN-CONTAINING PROTEIN-RELATED"/>
    <property type="match status" value="1"/>
</dbReference>
<dbReference type="Pfam" id="PF24883">
    <property type="entry name" value="NPHP3_N"/>
    <property type="match status" value="1"/>
</dbReference>
<evidence type="ECO:0000259" key="3">
    <source>
        <dbReference type="Pfam" id="PF24883"/>
    </source>
</evidence>
<dbReference type="InterPro" id="IPR056884">
    <property type="entry name" value="NPHP3-like_N"/>
</dbReference>
<reference evidence="4 5" key="1">
    <citation type="submission" date="2015-09" db="EMBL/GenBank/DDBJ databases">
        <title>Draft genome of a European isolate of the apple canker pathogen Neonectria ditissima.</title>
        <authorList>
            <person name="Gomez-Cortecero A."/>
            <person name="Harrison R.J."/>
            <person name="Armitage A.D."/>
        </authorList>
    </citation>
    <scope>NUCLEOTIDE SEQUENCE [LARGE SCALE GENOMIC DNA]</scope>
    <source>
        <strain evidence="4 5">R09/05</strain>
    </source>
</reference>
<feature type="domain" description="Fungal STAND N-terminal Goodbye" evidence="2">
    <location>
        <begin position="38"/>
        <end position="138"/>
    </location>
</feature>
<dbReference type="OrthoDB" id="2913095at2759"/>
<dbReference type="InterPro" id="IPR031350">
    <property type="entry name" value="Goodbye_dom"/>
</dbReference>
<name>A0A0P7BK65_9HYPO</name>
<comment type="caution">
    <text evidence="4">The sequence shown here is derived from an EMBL/GenBank/DDBJ whole genome shotgun (WGS) entry which is preliminary data.</text>
</comment>
<evidence type="ECO:0000313" key="5">
    <source>
        <dbReference type="Proteomes" id="UP000050424"/>
    </source>
</evidence>
<keyword evidence="1" id="KW-0677">Repeat</keyword>
<accession>A0A0P7BK65</accession>
<gene>
    <name evidence="4" type="ORF">AK830_g5696</name>
</gene>
<sequence length="1431" mass="161844">MTAPEVDFLGANADQSIRQTWQQVEERVVQMAGGDRSKIKQLNIDNVLQCLDQAQASDKKSAEKYGVVRNIFNRTLQCIQTVGGIVADGASYAFAPAGTCYNALTFVIQAWQGYEGIFESLASLLEKCTEFLDRLSYYTQSGMDSKLTKVACQHLQIFVEICDRSLKLKLKRHKFSAFMKQMFLNDDGVQDLLGAMKNLVDKERGLVSAQTWKSSNEAAANSRDGLSLTRKVHNTMVEEKNQQKRDKELQKWKLSIVDALECERTVLEEDTQPWEKTWKRHKSKILEGSGEWLVQDPRFKAWATESDTASQILGLEGEDGSGKTLLASNVIRHLRKATTIGTSASRVVVAHNFVEPDSKSSTNTDTVISISRSLMCQLALGDEPFMKSVAAICEKAKFFDSPLDMWTQLLLQNEDIANIDVNFFIVLDGLGPNVDMFTHLLQKFSDNSLVRRTRILLTGRRDMFESIERVGGLRVEKIALGQPNKQDVELYINHRMENMEILKDITRPGVAEMREKILRDLQSSTEGDYYKIGRVLDNVSKTDDVEEINSYLQAAGDARPDQIEDDIEKLNQTRTAKEISEINEIILWVWAGREWLSPREMEAALALKAGSGGGTSLMSMESKIKTKYTIFSAEDDLVDFKVGEILDKIPLKKKDTSDEDSSSGYKEIQPAEISIIKHYLSAVCPPDLYTKIGFDEFFDLKMVRKGNYICKDEDNGHITMVLRCLTGLEEERNETTELLASYCMCSLFYHLGATDLSLADRSLKAEVGIMLVRLFTEKYALDSFFYLNTTKLHTDVFLFSQRSIPPTWHPWVYIDEGVNMISKWFKDSAVIEKVKDNALVTAFNAAADPDRHHVLFATAMRMAAENLFRNDTTKQEKLWAFIFLYSLVTKNSRTNVADIDLVYAPTPEMVQLVEDWSQKTLGVATKDSTWEAQAATLLEYLPRDHIPTSQVEERARRALELDPKNWRASYTLSLVVDSPEDKLALTKGVVDQLMDDAEWRGDKRNRSLLASLIIYLGDLRWEYGETEDEGVKAYSKILDIDRSYPILEPFSWVLARYASSEKWSAGIDFLERLVEYQEDEKNAAGAFIAGSLSVESSNLCAFLSQTIESTGRFDLLETLIAKAKEIELDSEEKFYLLFNHGQILFDIKGHEEAGTAIWEAVVADASESKKAWAIDTTLVHLIPAWMRLATAEGTTALQTETYYSKIESWYDMFESKAEKSTANAVVFAQYFRQRGDEDRAKRALLASARGSLEMLYDDDIENDTLSFWDLSQIFSAMRDVPNISVAWDMMAQVRDVRVAEYERELAAWKESCAGREKTPDDGESGPTRPDEHIVFCDVLCGRLFTEPAGFWSCLTESGQVQFCDACYLKLKAGALPPKVCGKDHEHFHMVRDAETRTAVPKGSVAVGDRVITLEEWKQEIKAKYVDFGQGK</sequence>
<dbReference type="Pfam" id="PF17109">
    <property type="entry name" value="Goodbye"/>
    <property type="match status" value="1"/>
</dbReference>
<evidence type="ECO:0000259" key="2">
    <source>
        <dbReference type="Pfam" id="PF17109"/>
    </source>
</evidence>
<dbReference type="InterPro" id="IPR027417">
    <property type="entry name" value="P-loop_NTPase"/>
</dbReference>
<dbReference type="Proteomes" id="UP000050424">
    <property type="component" value="Unassembled WGS sequence"/>
</dbReference>
<proteinExistence type="predicted"/>
<dbReference type="SUPFAM" id="SSF52540">
    <property type="entry name" value="P-loop containing nucleoside triphosphate hydrolases"/>
    <property type="match status" value="1"/>
</dbReference>